<dbReference type="RefSeq" id="WP_151968326.1">
    <property type="nucleotide sequence ID" value="NZ_AP019860.1"/>
</dbReference>
<dbReference type="PANTHER" id="PTHR36304:SF4">
    <property type="entry name" value="DUF4388 DOMAIN-CONTAINING PROTEIN"/>
    <property type="match status" value="1"/>
</dbReference>
<dbReference type="OrthoDB" id="9798104at2"/>
<dbReference type="Gene3D" id="2.60.120.10">
    <property type="entry name" value="Jelly Rolls"/>
    <property type="match status" value="1"/>
</dbReference>
<dbReference type="Proteomes" id="UP000326354">
    <property type="component" value="Chromosome"/>
</dbReference>
<dbReference type="InterPro" id="IPR000595">
    <property type="entry name" value="cNMP-bd_dom"/>
</dbReference>
<organism evidence="2 3">
    <name type="scientific">Uabimicrobium amorphum</name>
    <dbReference type="NCBI Taxonomy" id="2596890"/>
    <lineage>
        <taxon>Bacteria</taxon>
        <taxon>Pseudomonadati</taxon>
        <taxon>Planctomycetota</taxon>
        <taxon>Candidatus Uabimicrobiia</taxon>
        <taxon>Candidatus Uabimicrobiales</taxon>
        <taxon>Candidatus Uabimicrobiaceae</taxon>
        <taxon>Candidatus Uabimicrobium</taxon>
    </lineage>
</organism>
<evidence type="ECO:0000259" key="1">
    <source>
        <dbReference type="PROSITE" id="PS50042"/>
    </source>
</evidence>
<dbReference type="Pfam" id="PF00027">
    <property type="entry name" value="cNMP_binding"/>
    <property type="match status" value="1"/>
</dbReference>
<dbReference type="Pfam" id="PF14332">
    <property type="entry name" value="DUF4388"/>
    <property type="match status" value="1"/>
</dbReference>
<dbReference type="SMART" id="SM00100">
    <property type="entry name" value="cNMP"/>
    <property type="match status" value="1"/>
</dbReference>
<dbReference type="PROSITE" id="PS50042">
    <property type="entry name" value="CNMP_BINDING_3"/>
    <property type="match status" value="1"/>
</dbReference>
<name>A0A5S9F467_UABAM</name>
<sequence length="379" mass="43205">MPKYQIVLTAENVDCCPLYKAGDKIVLDFPQVDLEKTNKVCAFVIAELMKHQMQKDKNMICELREEMSDKAEFLEEFGLEEGPITCPRMTTGVSFNLEVTEHEEDISFIHDEMFIGRQDKREMINKLRKIPILSTVTADDLFDALGEIRLKKYEAGETILKKGDKGRSFFIIYNGEVEVVQVYKDGMESVIVKLESGNCFGEMSLLTNEAVSATIRASVPSTMLSISKEGFRQLMDCAPNMRLMITKLLAKRIKDTNHRVGLVVASGMVGQLHTIAFPELVQTLSSTESNGILYVKNDKKQGNVYFQHGQIVDTELGDLVGEEGFYKMLEWKKGDFRFSQKETLERERTIPYDTMGLLLEGMRRLDEQTRKWKSSDVQL</sequence>
<dbReference type="CDD" id="cd00038">
    <property type="entry name" value="CAP_ED"/>
    <property type="match status" value="1"/>
</dbReference>
<dbReference type="SUPFAM" id="SSF51206">
    <property type="entry name" value="cAMP-binding domain-like"/>
    <property type="match status" value="1"/>
</dbReference>
<dbReference type="PANTHER" id="PTHR36304">
    <property type="entry name" value="DOMAIN GTPASE-ACTIVATING PROTEIN, PUTATIVE-RELATED-RELATED"/>
    <property type="match status" value="1"/>
</dbReference>
<reference evidence="2 3" key="1">
    <citation type="submission" date="2019-08" db="EMBL/GenBank/DDBJ databases">
        <title>Complete genome sequence of Candidatus Uab amorphum.</title>
        <authorList>
            <person name="Shiratori T."/>
            <person name="Suzuki S."/>
            <person name="Kakizawa Y."/>
            <person name="Ishida K."/>
        </authorList>
    </citation>
    <scope>NUCLEOTIDE SEQUENCE [LARGE SCALE GENOMIC DNA]</scope>
    <source>
        <strain evidence="2 3">SRT547</strain>
    </source>
</reference>
<accession>A0A5S9F467</accession>
<dbReference type="InterPro" id="IPR025497">
    <property type="entry name" value="PatA-like_N"/>
</dbReference>
<dbReference type="InterPro" id="IPR014710">
    <property type="entry name" value="RmlC-like_jellyroll"/>
</dbReference>
<keyword evidence="3" id="KW-1185">Reference proteome</keyword>
<dbReference type="KEGG" id="uam:UABAM_02510"/>
<gene>
    <name evidence="2" type="ORF">UABAM_02510</name>
</gene>
<feature type="domain" description="Cyclic nucleotide-binding" evidence="1">
    <location>
        <begin position="132"/>
        <end position="252"/>
    </location>
</feature>
<protein>
    <submittedName>
        <fullName evidence="2">Stage II sporulation protein E</fullName>
    </submittedName>
</protein>
<evidence type="ECO:0000313" key="2">
    <source>
        <dbReference type="EMBL" id="BBM84154.1"/>
    </source>
</evidence>
<dbReference type="EMBL" id="AP019860">
    <property type="protein sequence ID" value="BBM84154.1"/>
    <property type="molecule type" value="Genomic_DNA"/>
</dbReference>
<evidence type="ECO:0000313" key="3">
    <source>
        <dbReference type="Proteomes" id="UP000326354"/>
    </source>
</evidence>
<dbReference type="InterPro" id="IPR018490">
    <property type="entry name" value="cNMP-bd_dom_sf"/>
</dbReference>
<dbReference type="AlphaFoldDB" id="A0A5S9F467"/>
<proteinExistence type="predicted"/>